<protein>
    <recommendedName>
        <fullName evidence="1">E3 ubiquitin-protein ligase</fullName>
        <ecNumber evidence="1">2.3.2.27</ecNumber>
    </recommendedName>
</protein>
<gene>
    <name evidence="5" type="ORF">DSPE1174_LOCUS25059</name>
</gene>
<evidence type="ECO:0000259" key="4">
    <source>
        <dbReference type="Pfam" id="PF18995"/>
    </source>
</evidence>
<keyword evidence="1" id="KW-0808">Transferase</keyword>
<comment type="pathway">
    <text evidence="1">Protein modification; protein ubiquitination.</text>
</comment>
<accession>A0A7S2DU58</accession>
<dbReference type="EC" id="2.3.2.27" evidence="1"/>
<organism evidence="5">
    <name type="scientific">Octactis speculum</name>
    <dbReference type="NCBI Taxonomy" id="3111310"/>
    <lineage>
        <taxon>Eukaryota</taxon>
        <taxon>Sar</taxon>
        <taxon>Stramenopiles</taxon>
        <taxon>Ochrophyta</taxon>
        <taxon>Dictyochophyceae</taxon>
        <taxon>Dictyochales</taxon>
        <taxon>Dictyochaceae</taxon>
        <taxon>Octactis</taxon>
    </lineage>
</organism>
<comment type="similarity">
    <text evidence="1">Belongs to the E3 ubiquitin-protein ligase UBR1-like family.</text>
</comment>
<evidence type="ECO:0000256" key="2">
    <source>
        <dbReference type="SAM" id="MobiDB-lite"/>
    </source>
</evidence>
<comment type="function">
    <text evidence="1">Ubiquitin ligase protein which is a component of the N-end rule pathway. Recognizes and binds to proteins bearing specific N-terminal residues that are destabilizing according to the N-end rule, leading to their ubiquitination and subsequent degradation.</text>
</comment>
<keyword evidence="1" id="KW-0479">Metal-binding</keyword>
<feature type="region of interest" description="Disordered" evidence="2">
    <location>
        <begin position="47"/>
        <end position="68"/>
    </location>
</feature>
<evidence type="ECO:0000256" key="1">
    <source>
        <dbReference type="RuleBase" id="RU366018"/>
    </source>
</evidence>
<keyword evidence="1" id="KW-0862">Zinc</keyword>
<dbReference type="GO" id="GO:0071596">
    <property type="term" value="P:ubiquitin-dependent protein catabolic process via the N-end rule pathway"/>
    <property type="evidence" value="ECO:0007669"/>
    <property type="project" value="UniProtKB-UniRule"/>
</dbReference>
<reference evidence="5" key="1">
    <citation type="submission" date="2021-01" db="EMBL/GenBank/DDBJ databases">
        <authorList>
            <person name="Corre E."/>
            <person name="Pelletier E."/>
            <person name="Niang G."/>
            <person name="Scheremetjew M."/>
            <person name="Finn R."/>
            <person name="Kale V."/>
            <person name="Holt S."/>
            <person name="Cochrane G."/>
            <person name="Meng A."/>
            <person name="Brown T."/>
            <person name="Cohen L."/>
        </authorList>
    </citation>
    <scope>NUCLEOTIDE SEQUENCE</scope>
    <source>
        <strain evidence="5">CCMP1381</strain>
    </source>
</reference>
<dbReference type="GO" id="GO:0016567">
    <property type="term" value="P:protein ubiquitination"/>
    <property type="evidence" value="ECO:0007669"/>
    <property type="project" value="UniProtKB-UniRule"/>
</dbReference>
<dbReference type="GO" id="GO:0008270">
    <property type="term" value="F:zinc ion binding"/>
    <property type="evidence" value="ECO:0007669"/>
    <property type="project" value="UniProtKB-UniRule"/>
</dbReference>
<dbReference type="GO" id="GO:0000151">
    <property type="term" value="C:ubiquitin ligase complex"/>
    <property type="evidence" value="ECO:0007669"/>
    <property type="project" value="TreeGrafter"/>
</dbReference>
<dbReference type="PANTHER" id="PTHR21497:SF24">
    <property type="entry name" value="E3 UBIQUITIN-PROTEIN LIGASE UBR1"/>
    <property type="match status" value="1"/>
</dbReference>
<dbReference type="GO" id="GO:0061630">
    <property type="term" value="F:ubiquitin protein ligase activity"/>
    <property type="evidence" value="ECO:0007669"/>
    <property type="project" value="UniProtKB-UniRule"/>
</dbReference>
<feature type="chain" id="PRO_5030717019" description="E3 ubiquitin-protein ligase" evidence="3">
    <location>
        <begin position="21"/>
        <end position="389"/>
    </location>
</feature>
<dbReference type="Pfam" id="PF18995">
    <property type="entry name" value="PRT6_C"/>
    <property type="match status" value="1"/>
</dbReference>
<keyword evidence="1" id="KW-0833">Ubl conjugation pathway</keyword>
<dbReference type="EMBL" id="HBGS01048180">
    <property type="protein sequence ID" value="CAD9462482.1"/>
    <property type="molecule type" value="Transcribed_RNA"/>
</dbReference>
<evidence type="ECO:0000313" key="5">
    <source>
        <dbReference type="EMBL" id="CAD9462482.1"/>
    </source>
</evidence>
<feature type="domain" description="E3 ubiquitin-protein ligase UBR-like C-terminal" evidence="4">
    <location>
        <begin position="266"/>
        <end position="364"/>
    </location>
</feature>
<proteinExistence type="inferred from homology"/>
<dbReference type="UniPathway" id="UPA00143"/>
<keyword evidence="1" id="KW-0863">Zinc-finger</keyword>
<feature type="region of interest" description="Disordered" evidence="2">
    <location>
        <begin position="236"/>
        <end position="255"/>
    </location>
</feature>
<evidence type="ECO:0000256" key="3">
    <source>
        <dbReference type="SAM" id="SignalP"/>
    </source>
</evidence>
<dbReference type="AlphaFoldDB" id="A0A7S2DU58"/>
<dbReference type="InterPro" id="IPR044046">
    <property type="entry name" value="E3_ligase_UBR-like_C"/>
</dbReference>
<dbReference type="InterPro" id="IPR039164">
    <property type="entry name" value="UBR1-like"/>
</dbReference>
<comment type="catalytic activity">
    <reaction evidence="1">
        <text>S-ubiquitinyl-[E2 ubiquitin-conjugating enzyme]-L-cysteine + [acceptor protein]-L-lysine = [E2 ubiquitin-conjugating enzyme]-L-cysteine + N(6)-ubiquitinyl-[acceptor protein]-L-lysine.</text>
        <dbReference type="EC" id="2.3.2.27"/>
    </reaction>
</comment>
<dbReference type="PANTHER" id="PTHR21497">
    <property type="entry name" value="UBIQUITIN LIGASE E3 ALPHA-RELATED"/>
    <property type="match status" value="1"/>
</dbReference>
<name>A0A7S2DU58_9STRA</name>
<feature type="signal peptide" evidence="3">
    <location>
        <begin position="1"/>
        <end position="20"/>
    </location>
</feature>
<sequence length="389" mass="42000">MSRDLGVVAVLLLTKRGASASAMRRQAQLILVARLAQALLFTPREDRNAKGAASSERQPPASSSLDELRDDLLSGLPPQEEAARMAWGSELEAAVEACLAPTVWLLTALQLLSLGSRDFESLASSLSCDHGQPRNCLARLLPDFGLPGSVTDLALAVRATPEMQDVLGGWIGQYAAYSSRVSPPSSTVVDPRQCQISCRLDNTGHGGVPIRPRLIVLPKRFTDLFSIVKAMKTKTKKTPRGLSDPMSVNSPAAEVDDDEDDEIGELWDPALCLITGAVLTAGGKGSGRRAHAGGCTRYANRHGGGTGIFLLVRQCTVLLVRYQHAAYFPSIYVDDNGEEDRGMRRGKPLSLSNDRYAALEALYASHRVASEVARLRSSGSRVIIRDNYY</sequence>
<keyword evidence="3" id="KW-0732">Signal</keyword>
<dbReference type="GO" id="GO:0005737">
    <property type="term" value="C:cytoplasm"/>
    <property type="evidence" value="ECO:0007669"/>
    <property type="project" value="TreeGrafter"/>
</dbReference>